<dbReference type="Gene3D" id="3.30.1360.20">
    <property type="entry name" value="Transcriptional coactivator/pterin dehydratase"/>
    <property type="match status" value="1"/>
</dbReference>
<accession>A0A1I6MGG3</accession>
<gene>
    <name evidence="5" type="ORF">SAMN05421771_2600</name>
</gene>
<dbReference type="InterPro" id="IPR001533">
    <property type="entry name" value="Pterin_deHydtase"/>
</dbReference>
<evidence type="ECO:0000313" key="6">
    <source>
        <dbReference type="Proteomes" id="UP000199024"/>
    </source>
</evidence>
<dbReference type="InterPro" id="IPR036428">
    <property type="entry name" value="PCD_sf"/>
</dbReference>
<dbReference type="EC" id="4.2.1.96" evidence="4"/>
<evidence type="ECO:0000256" key="2">
    <source>
        <dbReference type="ARBA" id="ARBA00006472"/>
    </source>
</evidence>
<dbReference type="EMBL" id="FOZL01000001">
    <property type="protein sequence ID" value="SFS14800.1"/>
    <property type="molecule type" value="Genomic_DNA"/>
</dbReference>
<dbReference type="Pfam" id="PF01329">
    <property type="entry name" value="Pterin_4a"/>
    <property type="match status" value="1"/>
</dbReference>
<keyword evidence="3 4" id="KW-0456">Lyase</keyword>
<dbReference type="STRING" id="474950.SAMN05421771_2600"/>
<dbReference type="PANTHER" id="PTHR12599">
    <property type="entry name" value="PTERIN-4-ALPHA-CARBINOLAMINE DEHYDRATASE"/>
    <property type="match status" value="1"/>
</dbReference>
<dbReference type="SUPFAM" id="SSF55248">
    <property type="entry name" value="PCD-like"/>
    <property type="match status" value="1"/>
</dbReference>
<evidence type="ECO:0000313" key="5">
    <source>
        <dbReference type="EMBL" id="SFS14800.1"/>
    </source>
</evidence>
<dbReference type="NCBIfam" id="NF002017">
    <property type="entry name" value="PRK00823.1-2"/>
    <property type="match status" value="1"/>
</dbReference>
<dbReference type="PANTHER" id="PTHR12599:SF0">
    <property type="entry name" value="PTERIN-4-ALPHA-CARBINOLAMINE DEHYDRATASE"/>
    <property type="match status" value="1"/>
</dbReference>
<proteinExistence type="inferred from homology"/>
<evidence type="ECO:0000256" key="4">
    <source>
        <dbReference type="HAMAP-Rule" id="MF_00434"/>
    </source>
</evidence>
<sequence length="95" mass="10553">MKTMTPDEIAALTETHPSWKMVGGKLVRDWAFADFAEAMGFVNRVAFMAEEADHHPDIDIRYNKVRLGLVSHDAGGVTHRDAAMVAKLDEAFPLL</sequence>
<evidence type="ECO:0000256" key="1">
    <source>
        <dbReference type="ARBA" id="ARBA00001554"/>
    </source>
</evidence>
<dbReference type="GO" id="GO:0006729">
    <property type="term" value="P:tetrahydrobiopterin biosynthetic process"/>
    <property type="evidence" value="ECO:0007669"/>
    <property type="project" value="InterPro"/>
</dbReference>
<comment type="similarity">
    <text evidence="2 4">Belongs to the pterin-4-alpha-carbinolamine dehydratase family.</text>
</comment>
<dbReference type="CDD" id="cd00488">
    <property type="entry name" value="PCD_DCoH"/>
    <property type="match status" value="1"/>
</dbReference>
<dbReference type="HAMAP" id="MF_00434">
    <property type="entry name" value="Pterin_4_alpha"/>
    <property type="match status" value="1"/>
</dbReference>
<dbReference type="Proteomes" id="UP000199024">
    <property type="component" value="Unassembled WGS sequence"/>
</dbReference>
<dbReference type="AlphaFoldDB" id="A0A1I6MGG3"/>
<organism evidence="5 6">
    <name type="scientific">Granulicella pectinivorans</name>
    <dbReference type="NCBI Taxonomy" id="474950"/>
    <lineage>
        <taxon>Bacteria</taxon>
        <taxon>Pseudomonadati</taxon>
        <taxon>Acidobacteriota</taxon>
        <taxon>Terriglobia</taxon>
        <taxon>Terriglobales</taxon>
        <taxon>Acidobacteriaceae</taxon>
        <taxon>Granulicella</taxon>
    </lineage>
</organism>
<protein>
    <recommendedName>
        <fullName evidence="4">Putative pterin-4-alpha-carbinolamine dehydratase</fullName>
        <shortName evidence="4">PHS</shortName>
        <ecNumber evidence="4">4.2.1.96</ecNumber>
    </recommendedName>
    <alternativeName>
        <fullName evidence="4">4-alpha-hydroxy-tetrahydropterin dehydratase</fullName>
    </alternativeName>
    <alternativeName>
        <fullName evidence="4">Pterin carbinolamine dehydratase</fullName>
        <shortName evidence="4">PCD</shortName>
    </alternativeName>
</protein>
<keyword evidence="6" id="KW-1185">Reference proteome</keyword>
<dbReference type="OrthoDB" id="9800108at2"/>
<dbReference type="RefSeq" id="WP_089839510.1">
    <property type="nucleotide sequence ID" value="NZ_FOZL01000001.1"/>
</dbReference>
<evidence type="ECO:0000256" key="3">
    <source>
        <dbReference type="ARBA" id="ARBA00023239"/>
    </source>
</evidence>
<name>A0A1I6MGG3_9BACT</name>
<comment type="catalytic activity">
    <reaction evidence="1 4">
        <text>(4aS,6R)-4a-hydroxy-L-erythro-5,6,7,8-tetrahydrobiopterin = (6R)-L-erythro-6,7-dihydrobiopterin + H2O</text>
        <dbReference type="Rhea" id="RHEA:11920"/>
        <dbReference type="ChEBI" id="CHEBI:15377"/>
        <dbReference type="ChEBI" id="CHEBI:15642"/>
        <dbReference type="ChEBI" id="CHEBI:43120"/>
        <dbReference type="EC" id="4.2.1.96"/>
    </reaction>
</comment>
<dbReference type="GO" id="GO:0008124">
    <property type="term" value="F:4-alpha-hydroxytetrahydrobiopterin dehydratase activity"/>
    <property type="evidence" value="ECO:0007669"/>
    <property type="project" value="UniProtKB-UniRule"/>
</dbReference>
<reference evidence="5 6" key="1">
    <citation type="submission" date="2016-10" db="EMBL/GenBank/DDBJ databases">
        <authorList>
            <person name="de Groot N.N."/>
        </authorList>
    </citation>
    <scope>NUCLEOTIDE SEQUENCE [LARGE SCALE GENOMIC DNA]</scope>
    <source>
        <strain evidence="5 6">DSM 21001</strain>
    </source>
</reference>